<dbReference type="Pfam" id="PF12028">
    <property type="entry name" value="DUF3515"/>
    <property type="match status" value="1"/>
</dbReference>
<comment type="caution">
    <text evidence="1">The sequence shown here is derived from an EMBL/GenBank/DDBJ whole genome shotgun (WGS) entry which is preliminary data.</text>
</comment>
<sequence length="211" mass="21165">MTDPATSETRPARGRRRWPSVPVLVALALPLLLAVAVAAVGVVGRVQGVERAGLGSAGGTATTAAAAPETGPLAVVPVEAPDAGGPDCSALLAALPAELPAGSGTLPTRPLADPAPPGTRAWAAAPRPAVLRCGLTRPAELTPTSALLEVNGVRWLRLDDGVPDPVIVTYVAVDRPVYVVLTAPTDAGSGPLQAVADVVRQTLSATDVAVR</sequence>
<dbReference type="EMBL" id="JAVREJ010000010">
    <property type="protein sequence ID" value="MDT0350907.1"/>
    <property type="molecule type" value="Genomic_DNA"/>
</dbReference>
<protein>
    <submittedName>
        <fullName evidence="1">DUF3515 domain-containing protein</fullName>
    </submittedName>
</protein>
<proteinExistence type="predicted"/>
<dbReference type="RefSeq" id="WP_311556959.1">
    <property type="nucleotide sequence ID" value="NZ_JAVREJ010000010.1"/>
</dbReference>
<reference evidence="2" key="1">
    <citation type="submission" date="2023-07" db="EMBL/GenBank/DDBJ databases">
        <title>30 novel species of actinomycetes from the DSMZ collection.</title>
        <authorList>
            <person name="Nouioui I."/>
        </authorList>
    </citation>
    <scope>NUCLEOTIDE SEQUENCE [LARGE SCALE GENOMIC DNA]</scope>
    <source>
        <strain evidence="2">DSM 45834</strain>
    </source>
</reference>
<evidence type="ECO:0000313" key="2">
    <source>
        <dbReference type="Proteomes" id="UP001183202"/>
    </source>
</evidence>
<evidence type="ECO:0000313" key="1">
    <source>
        <dbReference type="EMBL" id="MDT0350907.1"/>
    </source>
</evidence>
<dbReference type="InterPro" id="IPR021903">
    <property type="entry name" value="DUF3515"/>
</dbReference>
<gene>
    <name evidence="1" type="ORF">RM445_15355</name>
</gene>
<accession>A0ABU2NBG4</accession>
<organism evidence="1 2">
    <name type="scientific">Pseudonocardia charpentierae</name>
    <dbReference type="NCBI Taxonomy" id="3075545"/>
    <lineage>
        <taxon>Bacteria</taxon>
        <taxon>Bacillati</taxon>
        <taxon>Actinomycetota</taxon>
        <taxon>Actinomycetes</taxon>
        <taxon>Pseudonocardiales</taxon>
        <taxon>Pseudonocardiaceae</taxon>
        <taxon>Pseudonocardia</taxon>
    </lineage>
</organism>
<dbReference type="Proteomes" id="UP001183202">
    <property type="component" value="Unassembled WGS sequence"/>
</dbReference>
<keyword evidence="2" id="KW-1185">Reference proteome</keyword>
<name>A0ABU2NBG4_9PSEU</name>